<sequence length="500" mass="56297">MARGDEERARLAKANEQVRFKESDYLKHYLKIMKKRDSIIANAAEAASDHRIPEVLDRNRIFDQYIFDNWLPAKKFEQLCYQQQWPDLVKGQTLSLARFKELYDENPNTLFQEVKLRTFMLMASKDLFGELQKILATADTNLAVVREHALAFAEDLIKAKATITSPQSDKEKVNNRGVRIRSAARVAEDDTLIEQVNTQWDNIIKEKDKEIQLLREKVISMAGATTGSSQSSRSTWLSPKQKDPPVFTGNKPTAENNNANHFPTDDDKITYILGHLQGSASEGLMPFLEVDEATGFVKLAGQAKKEVSIWKEELFKRLPNRLNTACLDKYHDDEVDFKGFCKYVLRHDRQQRKNYLITQMRKTDTPKITQKPDAQKGNGGGLPQGPPQAPRQQPALGGFPSCQPSPGTVEHYNLPVLGTASDGQKMYAKPQLDQIKALIAKGQCFICHEHGHRSNDCSAKDDFEKQKEARINALSARLFDGANGGSIAAQIAALQSKDRP</sequence>
<keyword evidence="1" id="KW-0479">Metal-binding</keyword>
<dbReference type="Proteomes" id="UP001295740">
    <property type="component" value="Unassembled WGS sequence"/>
</dbReference>
<feature type="compositionally biased region" description="Polar residues" evidence="2">
    <location>
        <begin position="224"/>
        <end position="238"/>
    </location>
</feature>
<gene>
    <name evidence="4" type="ORF">KHLLAP_LOCUS10662</name>
</gene>
<comment type="caution">
    <text evidence="4">The sequence shown here is derived from an EMBL/GenBank/DDBJ whole genome shotgun (WGS) entry which is preliminary data.</text>
</comment>
<dbReference type="GO" id="GO:0008270">
    <property type="term" value="F:zinc ion binding"/>
    <property type="evidence" value="ECO:0007669"/>
    <property type="project" value="UniProtKB-KW"/>
</dbReference>
<feature type="region of interest" description="Disordered" evidence="2">
    <location>
        <begin position="224"/>
        <end position="260"/>
    </location>
</feature>
<organism evidence="4 5">
    <name type="scientific">Anthostomella pinea</name>
    <dbReference type="NCBI Taxonomy" id="933095"/>
    <lineage>
        <taxon>Eukaryota</taxon>
        <taxon>Fungi</taxon>
        <taxon>Dikarya</taxon>
        <taxon>Ascomycota</taxon>
        <taxon>Pezizomycotina</taxon>
        <taxon>Sordariomycetes</taxon>
        <taxon>Xylariomycetidae</taxon>
        <taxon>Xylariales</taxon>
        <taxon>Xylariaceae</taxon>
        <taxon>Anthostomella</taxon>
    </lineage>
</organism>
<dbReference type="InterPro" id="IPR036875">
    <property type="entry name" value="Znf_CCHC_sf"/>
</dbReference>
<name>A0AAI8VT11_9PEZI</name>
<keyword evidence="1" id="KW-0862">Zinc</keyword>
<feature type="compositionally biased region" description="Polar residues" evidence="2">
    <location>
        <begin position="250"/>
        <end position="260"/>
    </location>
</feature>
<keyword evidence="5" id="KW-1185">Reference proteome</keyword>
<dbReference type="InterPro" id="IPR001878">
    <property type="entry name" value="Znf_CCHC"/>
</dbReference>
<accession>A0AAI8VT11</accession>
<dbReference type="AlphaFoldDB" id="A0AAI8VT11"/>
<dbReference type="PROSITE" id="PS50158">
    <property type="entry name" value="ZF_CCHC"/>
    <property type="match status" value="1"/>
</dbReference>
<keyword evidence="1" id="KW-0863">Zinc-finger</keyword>
<dbReference type="GO" id="GO:0003676">
    <property type="term" value="F:nucleic acid binding"/>
    <property type="evidence" value="ECO:0007669"/>
    <property type="project" value="InterPro"/>
</dbReference>
<evidence type="ECO:0000259" key="3">
    <source>
        <dbReference type="PROSITE" id="PS50158"/>
    </source>
</evidence>
<evidence type="ECO:0000313" key="5">
    <source>
        <dbReference type="Proteomes" id="UP001295740"/>
    </source>
</evidence>
<proteinExistence type="predicted"/>
<evidence type="ECO:0000256" key="1">
    <source>
        <dbReference type="PROSITE-ProRule" id="PRU00047"/>
    </source>
</evidence>
<dbReference type="EMBL" id="CAUWAG010000013">
    <property type="protein sequence ID" value="CAJ2510194.1"/>
    <property type="molecule type" value="Genomic_DNA"/>
</dbReference>
<feature type="domain" description="CCHC-type" evidence="3">
    <location>
        <begin position="444"/>
        <end position="457"/>
    </location>
</feature>
<dbReference type="SUPFAM" id="SSF57756">
    <property type="entry name" value="Retrovirus zinc finger-like domains"/>
    <property type="match status" value="1"/>
</dbReference>
<dbReference type="Gene3D" id="4.10.60.10">
    <property type="entry name" value="Zinc finger, CCHC-type"/>
    <property type="match status" value="1"/>
</dbReference>
<protein>
    <submittedName>
        <fullName evidence="4">Uu.00g060940.m01.CDS01</fullName>
    </submittedName>
</protein>
<reference evidence="4" key="1">
    <citation type="submission" date="2023-10" db="EMBL/GenBank/DDBJ databases">
        <authorList>
            <person name="Hackl T."/>
        </authorList>
    </citation>
    <scope>NUCLEOTIDE SEQUENCE</scope>
</reference>
<evidence type="ECO:0000313" key="4">
    <source>
        <dbReference type="EMBL" id="CAJ2510194.1"/>
    </source>
</evidence>
<evidence type="ECO:0000256" key="2">
    <source>
        <dbReference type="SAM" id="MobiDB-lite"/>
    </source>
</evidence>
<feature type="region of interest" description="Disordered" evidence="2">
    <location>
        <begin position="356"/>
        <end position="404"/>
    </location>
</feature>